<dbReference type="OrthoDB" id="350307at2"/>
<dbReference type="InterPro" id="IPR036259">
    <property type="entry name" value="MFS_trans_sf"/>
</dbReference>
<dbReference type="AlphaFoldDB" id="A0A1C6U2M3"/>
<feature type="transmembrane region" description="Helical" evidence="2">
    <location>
        <begin position="146"/>
        <end position="164"/>
    </location>
</feature>
<feature type="transmembrane region" description="Helical" evidence="2">
    <location>
        <begin position="18"/>
        <end position="39"/>
    </location>
</feature>
<dbReference type="EMBL" id="FMIB01000002">
    <property type="protein sequence ID" value="SCL48315.1"/>
    <property type="molecule type" value="Genomic_DNA"/>
</dbReference>
<feature type="transmembrane region" description="Helical" evidence="2">
    <location>
        <begin position="78"/>
        <end position="96"/>
    </location>
</feature>
<protein>
    <submittedName>
        <fullName evidence="3">Predicted arabinose efflux permease, MFS family</fullName>
    </submittedName>
</protein>
<dbReference type="InterPro" id="IPR053160">
    <property type="entry name" value="MFS_DHA3_Transporter"/>
</dbReference>
<keyword evidence="4" id="KW-1185">Reference proteome</keyword>
<dbReference type="PANTHER" id="PTHR23530:SF1">
    <property type="entry name" value="PERMEASE, MAJOR FACILITATOR SUPERFAMILY-RELATED"/>
    <property type="match status" value="1"/>
</dbReference>
<evidence type="ECO:0000256" key="1">
    <source>
        <dbReference type="SAM" id="MobiDB-lite"/>
    </source>
</evidence>
<gene>
    <name evidence="3" type="ORF">GA0070603_0557</name>
</gene>
<dbReference type="GeneID" id="43277235"/>
<feature type="compositionally biased region" description="Low complexity" evidence="1">
    <location>
        <begin position="218"/>
        <end position="232"/>
    </location>
</feature>
<feature type="transmembrane region" description="Helical" evidence="2">
    <location>
        <begin position="45"/>
        <end position="66"/>
    </location>
</feature>
<dbReference type="RefSeq" id="WP_091306560.1">
    <property type="nucleotide sequence ID" value="NZ_FMIB01000002.1"/>
</dbReference>
<sequence>MLIVSARVPAERRLAATLYAYAFLTDLVLLYPVYALLFADTGLSVGQISSLFVLWSAAGILLEVPSGAWADAVSRRRLLCLAPLLAAAGFALWVLVPSYPAFAVGFLLWGAGGALRSGALEALVWTELDRLGAAGRYARLTGRAKTAELLGVVGAMGLAAPVLALGGYPAVGAASVAVCLAAAAVATRFPEHRAPEPPGHDPADAARPDATERGAMQPGPAGETPPAAASAPQPGPAGETPPDPDEPGWWASLRGGLAEARADRSVRAALLLVPAVAAVWGGLDEYTPLLARDTGIPAAGVPLLLLLVWAGTTVGGLLAPAGERLTDRGFAALLAGAALALAVGALLRHPAGFVLVGVAFAAFQLATVLADVRLQARISGPDRATVTSVAGMATDLTIIAVYAGYGVVAGVAGNAVAFAVAVLPYLLVAGRIATRRPARPVPANRSLPENSGVS</sequence>
<feature type="transmembrane region" description="Helical" evidence="2">
    <location>
        <begin position="384"/>
        <end position="405"/>
    </location>
</feature>
<evidence type="ECO:0000313" key="4">
    <source>
        <dbReference type="Proteomes" id="UP000198605"/>
    </source>
</evidence>
<feature type="transmembrane region" description="Helical" evidence="2">
    <location>
        <begin position="295"/>
        <end position="318"/>
    </location>
</feature>
<organism evidence="3 4">
    <name type="scientific">Micromonospora chersina</name>
    <dbReference type="NCBI Taxonomy" id="47854"/>
    <lineage>
        <taxon>Bacteria</taxon>
        <taxon>Bacillati</taxon>
        <taxon>Actinomycetota</taxon>
        <taxon>Actinomycetes</taxon>
        <taxon>Micromonosporales</taxon>
        <taxon>Micromonosporaceae</taxon>
        <taxon>Micromonospora</taxon>
    </lineage>
</organism>
<dbReference type="GO" id="GO:0022857">
    <property type="term" value="F:transmembrane transporter activity"/>
    <property type="evidence" value="ECO:0007669"/>
    <property type="project" value="InterPro"/>
</dbReference>
<name>A0A1C6U2M3_9ACTN</name>
<feature type="transmembrane region" description="Helical" evidence="2">
    <location>
        <begin position="102"/>
        <end position="125"/>
    </location>
</feature>
<keyword evidence="2" id="KW-1133">Transmembrane helix</keyword>
<dbReference type="Pfam" id="PF07690">
    <property type="entry name" value="MFS_1"/>
    <property type="match status" value="1"/>
</dbReference>
<accession>A0A1C6U2M3</accession>
<evidence type="ECO:0000256" key="2">
    <source>
        <dbReference type="SAM" id="Phobius"/>
    </source>
</evidence>
<evidence type="ECO:0000313" key="3">
    <source>
        <dbReference type="EMBL" id="SCL48315.1"/>
    </source>
</evidence>
<feature type="transmembrane region" description="Helical" evidence="2">
    <location>
        <begin position="353"/>
        <end position="372"/>
    </location>
</feature>
<dbReference type="Gene3D" id="1.20.1250.20">
    <property type="entry name" value="MFS general substrate transporter like domains"/>
    <property type="match status" value="1"/>
</dbReference>
<dbReference type="SUPFAM" id="SSF103473">
    <property type="entry name" value="MFS general substrate transporter"/>
    <property type="match status" value="1"/>
</dbReference>
<keyword evidence="2" id="KW-0472">Membrane</keyword>
<proteinExistence type="predicted"/>
<feature type="region of interest" description="Disordered" evidence="1">
    <location>
        <begin position="191"/>
        <end position="251"/>
    </location>
</feature>
<dbReference type="STRING" id="47854.GA0070603_0557"/>
<dbReference type="InterPro" id="IPR011701">
    <property type="entry name" value="MFS"/>
</dbReference>
<feature type="transmembrane region" description="Helical" evidence="2">
    <location>
        <begin position="330"/>
        <end position="347"/>
    </location>
</feature>
<dbReference type="Proteomes" id="UP000198605">
    <property type="component" value="Unassembled WGS sequence"/>
</dbReference>
<feature type="transmembrane region" description="Helical" evidence="2">
    <location>
        <begin position="411"/>
        <end position="429"/>
    </location>
</feature>
<reference evidence="4" key="1">
    <citation type="submission" date="2016-06" db="EMBL/GenBank/DDBJ databases">
        <authorList>
            <person name="Varghese N."/>
            <person name="Submissions Spin"/>
        </authorList>
    </citation>
    <scope>NUCLEOTIDE SEQUENCE [LARGE SCALE GENOMIC DNA]</scope>
    <source>
        <strain evidence="4">DSM 44151</strain>
    </source>
</reference>
<feature type="compositionally biased region" description="Basic and acidic residues" evidence="1">
    <location>
        <begin position="191"/>
        <end position="212"/>
    </location>
</feature>
<keyword evidence="2" id="KW-0812">Transmembrane</keyword>
<dbReference type="PANTHER" id="PTHR23530">
    <property type="entry name" value="TRANSPORT PROTEIN-RELATED"/>
    <property type="match status" value="1"/>
</dbReference>